<protein>
    <recommendedName>
        <fullName evidence="3">DNA-binding protein</fullName>
    </recommendedName>
</protein>
<evidence type="ECO:0000313" key="1">
    <source>
        <dbReference type="EMBL" id="WZU63780.1"/>
    </source>
</evidence>
<name>A0AAN0NH37_9RHOB</name>
<sequence>MIYLSDKQVAARYAVDRAAIWRWCKVEPDFPGPVKLTPERHAGVSPTSNLGN</sequence>
<keyword evidence="2" id="KW-1185">Reference proteome</keyword>
<dbReference type="Proteomes" id="UP001451782">
    <property type="component" value="Chromosome"/>
</dbReference>
<evidence type="ECO:0008006" key="3">
    <source>
        <dbReference type="Google" id="ProtNLM"/>
    </source>
</evidence>
<organism evidence="1 2">
    <name type="scientific">Yoonia algicola</name>
    <dbReference type="NCBI Taxonomy" id="3137368"/>
    <lineage>
        <taxon>Bacteria</taxon>
        <taxon>Pseudomonadati</taxon>
        <taxon>Pseudomonadota</taxon>
        <taxon>Alphaproteobacteria</taxon>
        <taxon>Rhodobacterales</taxon>
        <taxon>Paracoccaceae</taxon>
        <taxon>Yoonia</taxon>
    </lineage>
</organism>
<dbReference type="KEGG" id="yag:AABB28_00090"/>
<proteinExistence type="predicted"/>
<evidence type="ECO:0000313" key="2">
    <source>
        <dbReference type="Proteomes" id="UP001451782"/>
    </source>
</evidence>
<dbReference type="RefSeq" id="WP_342070155.1">
    <property type="nucleotide sequence ID" value="NZ_CP151762.1"/>
</dbReference>
<reference evidence="1 2" key="1">
    <citation type="submission" date="2024-04" db="EMBL/GenBank/DDBJ databases">
        <title>Phylogenomic analyses of a clade within the roseobacter group suggest taxonomic reassignments of species of the genera Aestuariivita, Citreicella, Loktanella, Nautella, Pelagibaca, Ruegeria, Thalassobius, Thiobacimonas and Tropicibacter, and the proposal o.</title>
        <authorList>
            <person name="Jeon C.O."/>
        </authorList>
    </citation>
    <scope>NUCLEOTIDE SEQUENCE [LARGE SCALE GENOMIC DNA]</scope>
    <source>
        <strain evidence="1 2">G8-12</strain>
    </source>
</reference>
<dbReference type="AlphaFoldDB" id="A0AAN0NH37"/>
<accession>A0AAN0NH37</accession>
<gene>
    <name evidence="1" type="ORF">AABB28_00090</name>
</gene>
<dbReference type="EMBL" id="CP151762">
    <property type="protein sequence ID" value="WZU63780.1"/>
    <property type="molecule type" value="Genomic_DNA"/>
</dbReference>